<name>A0A2V4C3U4_9FLAO</name>
<dbReference type="Proteomes" id="UP000247681">
    <property type="component" value="Unassembled WGS sequence"/>
</dbReference>
<dbReference type="RefSeq" id="WP_110344996.1">
    <property type="nucleotide sequence ID" value="NZ_QJHL01000001.1"/>
</dbReference>
<protein>
    <recommendedName>
        <fullName evidence="5">Cytochrome C551</fullName>
    </recommendedName>
</protein>
<gene>
    <name evidence="3" type="ORF">DMB68_01980</name>
</gene>
<organism evidence="3 4">
    <name type="scientific">Flavobacterium hydrophilum</name>
    <dbReference type="NCBI Taxonomy" id="2211445"/>
    <lineage>
        <taxon>Bacteria</taxon>
        <taxon>Pseudomonadati</taxon>
        <taxon>Bacteroidota</taxon>
        <taxon>Flavobacteriia</taxon>
        <taxon>Flavobacteriales</taxon>
        <taxon>Flavobacteriaceae</taxon>
        <taxon>Flavobacterium</taxon>
    </lineage>
</organism>
<feature type="region of interest" description="Disordered" evidence="1">
    <location>
        <begin position="42"/>
        <end position="62"/>
    </location>
</feature>
<feature type="signal peptide" evidence="2">
    <location>
        <begin position="1"/>
        <end position="22"/>
    </location>
</feature>
<dbReference type="OrthoDB" id="9880388at2"/>
<proteinExistence type="predicted"/>
<evidence type="ECO:0000313" key="4">
    <source>
        <dbReference type="Proteomes" id="UP000247681"/>
    </source>
</evidence>
<evidence type="ECO:0008006" key="5">
    <source>
        <dbReference type="Google" id="ProtNLM"/>
    </source>
</evidence>
<accession>A0A2V4C3U4</accession>
<dbReference type="PROSITE" id="PS51257">
    <property type="entry name" value="PROKAR_LIPOPROTEIN"/>
    <property type="match status" value="1"/>
</dbReference>
<dbReference type="AlphaFoldDB" id="A0A2V4C3U4"/>
<evidence type="ECO:0000256" key="2">
    <source>
        <dbReference type="SAM" id="SignalP"/>
    </source>
</evidence>
<sequence>MKTKLHYILFAVLISLTFSCTNDEDQEVTTISKAKTEKVELNKSVQTLQTPEDGEPSNPKTK</sequence>
<reference evidence="3 4" key="1">
    <citation type="submission" date="2018-05" db="EMBL/GenBank/DDBJ databases">
        <title>Flavobacterium sp. strain IMCC34758, incomplete genome.</title>
        <authorList>
            <person name="Joung Y."/>
        </authorList>
    </citation>
    <scope>NUCLEOTIDE SEQUENCE [LARGE SCALE GENOMIC DNA]</scope>
    <source>
        <strain evidence="3 4">IMCC34758</strain>
    </source>
</reference>
<feature type="chain" id="PRO_5016033551" description="Cytochrome C551" evidence="2">
    <location>
        <begin position="23"/>
        <end position="62"/>
    </location>
</feature>
<evidence type="ECO:0000256" key="1">
    <source>
        <dbReference type="SAM" id="MobiDB-lite"/>
    </source>
</evidence>
<dbReference type="EMBL" id="QJHL01000001">
    <property type="protein sequence ID" value="PXY45979.1"/>
    <property type="molecule type" value="Genomic_DNA"/>
</dbReference>
<keyword evidence="4" id="KW-1185">Reference proteome</keyword>
<evidence type="ECO:0000313" key="3">
    <source>
        <dbReference type="EMBL" id="PXY45979.1"/>
    </source>
</evidence>
<comment type="caution">
    <text evidence="3">The sequence shown here is derived from an EMBL/GenBank/DDBJ whole genome shotgun (WGS) entry which is preliminary data.</text>
</comment>
<keyword evidence="2" id="KW-0732">Signal</keyword>